<dbReference type="GO" id="GO:0005634">
    <property type="term" value="C:nucleus"/>
    <property type="evidence" value="ECO:0007669"/>
    <property type="project" value="TreeGrafter"/>
</dbReference>
<dbReference type="SMART" id="SM00594">
    <property type="entry name" value="UAS"/>
    <property type="match status" value="1"/>
</dbReference>
<sequence>MATSSGVQTVGEQTIEQFIAVTGADRSVAVNLLEACAGNLDLAVGMHMDSGQAGPSSASADDSPVMAMEDGVRAPIPQRTEVLVEDDSSKSAYRMRRPRRFAPSVFDGFRDFQAETHQFDDSLRGKRLSKKRNLQDLFRPPVDMTYKGTFQSARDFGSSQNKWLLVNVQNVQEFPCQVLNRDVWSSQDTRAMIKDNFIFWQVYNDSEEGKRFMQFYKLNQWPYVAVIDPFTGENQIVWNKIADGNVFCELAKDFLSMCPVPDSSQLPSAAKRQRREPTIVDATEEEQLEAAIQASLSETKKKADPAPQYIHSSDSEADVIGDSDDDEVETFSDSDDVIVSSPPSSAAPVSSNGLACKQKNCASSFTAASKNSSSSNKSKSLVKKSLPSTGNHRNFETTQTGLSSSSLSHPSSLLSAFSSTSCPSSSSASSSSSQSHSHRGKKLSSTLNNSEIRIRHEDIDDDDNYDRLDDEDRRASSVWAASGPSTSSLSQQQPTGLGLGALGDSEENSILDMLDMGTREAEVGTPPVCTLDDDEGDDDKSANDRLKDSAEEGSRPDAEVDTDDWKKYWGNTHDPMSKIMLRFPDNKREQVELPCSSQLKALSAFCGSRGFPSKDFELVTNFPRKKLSQMAPTTTLKEAGLHPQDTVFVQDL</sequence>
<dbReference type="CDD" id="cd01773">
    <property type="entry name" value="UBX_UBXN7"/>
    <property type="match status" value="1"/>
</dbReference>
<dbReference type="GO" id="GO:0043130">
    <property type="term" value="F:ubiquitin binding"/>
    <property type="evidence" value="ECO:0007669"/>
    <property type="project" value="TreeGrafter"/>
</dbReference>
<feature type="compositionally biased region" description="Low complexity" evidence="1">
    <location>
        <begin position="482"/>
        <end position="496"/>
    </location>
</feature>
<evidence type="ECO:0000259" key="2">
    <source>
        <dbReference type="PROSITE" id="PS50033"/>
    </source>
</evidence>
<dbReference type="InterPro" id="IPR006577">
    <property type="entry name" value="UAS"/>
</dbReference>
<evidence type="ECO:0000313" key="3">
    <source>
        <dbReference type="EMBL" id="GFS21056.1"/>
    </source>
</evidence>
<feature type="compositionally biased region" description="Acidic residues" evidence="1">
    <location>
        <begin position="315"/>
        <end position="336"/>
    </location>
</feature>
<dbReference type="Gene3D" id="1.10.8.10">
    <property type="entry name" value="DNA helicase RuvA subunit, C-terminal domain"/>
    <property type="match status" value="1"/>
</dbReference>
<evidence type="ECO:0000256" key="1">
    <source>
        <dbReference type="SAM" id="MobiDB-lite"/>
    </source>
</evidence>
<dbReference type="InterPro" id="IPR029071">
    <property type="entry name" value="Ubiquitin-like_domsf"/>
</dbReference>
<name>A0AAV4JI06_9GAST</name>
<dbReference type="SUPFAM" id="SSF52833">
    <property type="entry name" value="Thioredoxin-like"/>
    <property type="match status" value="1"/>
</dbReference>
<dbReference type="InterPro" id="IPR003903">
    <property type="entry name" value="UIM_dom"/>
</dbReference>
<dbReference type="GO" id="GO:0043161">
    <property type="term" value="P:proteasome-mediated ubiquitin-dependent protein catabolic process"/>
    <property type="evidence" value="ECO:0007669"/>
    <property type="project" value="TreeGrafter"/>
</dbReference>
<organism evidence="3 4">
    <name type="scientific">Elysia marginata</name>
    <dbReference type="NCBI Taxonomy" id="1093978"/>
    <lineage>
        <taxon>Eukaryota</taxon>
        <taxon>Metazoa</taxon>
        <taxon>Spiralia</taxon>
        <taxon>Lophotrochozoa</taxon>
        <taxon>Mollusca</taxon>
        <taxon>Gastropoda</taxon>
        <taxon>Heterobranchia</taxon>
        <taxon>Euthyneura</taxon>
        <taxon>Panpulmonata</taxon>
        <taxon>Sacoglossa</taxon>
        <taxon>Placobranchoidea</taxon>
        <taxon>Plakobranchidae</taxon>
        <taxon>Elysia</taxon>
    </lineage>
</organism>
<dbReference type="EMBL" id="BMAT01006852">
    <property type="protein sequence ID" value="GFS21056.1"/>
    <property type="molecule type" value="Genomic_DNA"/>
</dbReference>
<dbReference type="InterPro" id="IPR050730">
    <property type="entry name" value="UBX_domain-protein"/>
</dbReference>
<feature type="compositionally biased region" description="Low complexity" evidence="1">
    <location>
        <begin position="337"/>
        <end position="351"/>
    </location>
</feature>
<dbReference type="InterPro" id="IPR036249">
    <property type="entry name" value="Thioredoxin-like_sf"/>
</dbReference>
<dbReference type="PROSITE" id="PS50330">
    <property type="entry name" value="UIM"/>
    <property type="match status" value="1"/>
</dbReference>
<dbReference type="Pfam" id="PF14555">
    <property type="entry name" value="UBA_4"/>
    <property type="match status" value="1"/>
</dbReference>
<dbReference type="CDD" id="cd02958">
    <property type="entry name" value="UAS"/>
    <property type="match status" value="1"/>
</dbReference>
<dbReference type="PANTHER" id="PTHR23322:SF6">
    <property type="entry name" value="UBX DOMAIN-CONTAINING PROTEIN 7"/>
    <property type="match status" value="1"/>
</dbReference>
<dbReference type="Proteomes" id="UP000762676">
    <property type="component" value="Unassembled WGS sequence"/>
</dbReference>
<reference evidence="3 4" key="1">
    <citation type="journal article" date="2021" name="Elife">
        <title>Chloroplast acquisition without the gene transfer in kleptoplastic sea slugs, Plakobranchus ocellatus.</title>
        <authorList>
            <person name="Maeda T."/>
            <person name="Takahashi S."/>
            <person name="Yoshida T."/>
            <person name="Shimamura S."/>
            <person name="Takaki Y."/>
            <person name="Nagai Y."/>
            <person name="Toyoda A."/>
            <person name="Suzuki Y."/>
            <person name="Arimoto A."/>
            <person name="Ishii H."/>
            <person name="Satoh N."/>
            <person name="Nishiyama T."/>
            <person name="Hasebe M."/>
            <person name="Maruyama T."/>
            <person name="Minagawa J."/>
            <person name="Obokata J."/>
            <person name="Shigenobu S."/>
        </authorList>
    </citation>
    <scope>NUCLEOTIDE SEQUENCE [LARGE SCALE GENOMIC DNA]</scope>
</reference>
<gene>
    <name evidence="3" type="ORF">ElyMa_003328800</name>
</gene>
<dbReference type="Gene3D" id="3.40.30.10">
    <property type="entry name" value="Glutaredoxin"/>
    <property type="match status" value="1"/>
</dbReference>
<feature type="compositionally biased region" description="Basic and acidic residues" evidence="1">
    <location>
        <begin position="539"/>
        <end position="561"/>
    </location>
</feature>
<proteinExistence type="predicted"/>
<feature type="compositionally biased region" description="Low complexity" evidence="1">
    <location>
        <begin position="402"/>
        <end position="435"/>
    </location>
</feature>
<feature type="region of interest" description="Disordered" evidence="1">
    <location>
        <begin position="520"/>
        <end position="561"/>
    </location>
</feature>
<feature type="region of interest" description="Disordered" evidence="1">
    <location>
        <begin position="296"/>
        <end position="352"/>
    </location>
</feature>
<dbReference type="Pfam" id="PF00789">
    <property type="entry name" value="UBX"/>
    <property type="match status" value="1"/>
</dbReference>
<dbReference type="Pfam" id="PF13899">
    <property type="entry name" value="Thioredoxin_7"/>
    <property type="match status" value="1"/>
</dbReference>
<dbReference type="PROSITE" id="PS50033">
    <property type="entry name" value="UBX"/>
    <property type="match status" value="1"/>
</dbReference>
<dbReference type="InterPro" id="IPR001012">
    <property type="entry name" value="UBX_dom"/>
</dbReference>
<feature type="region of interest" description="Disordered" evidence="1">
    <location>
        <begin position="476"/>
        <end position="504"/>
    </location>
</feature>
<dbReference type="Gene3D" id="3.10.20.90">
    <property type="entry name" value="Phosphatidylinositol 3-kinase Catalytic Subunit, Chain A, domain 1"/>
    <property type="match status" value="1"/>
</dbReference>
<dbReference type="SUPFAM" id="SSF46934">
    <property type="entry name" value="UBA-like"/>
    <property type="match status" value="1"/>
</dbReference>
<dbReference type="InterPro" id="IPR009060">
    <property type="entry name" value="UBA-like_sf"/>
</dbReference>
<dbReference type="PANTHER" id="PTHR23322">
    <property type="entry name" value="FAS-ASSOCIATED PROTEIN"/>
    <property type="match status" value="1"/>
</dbReference>
<feature type="domain" description="UBX" evidence="2">
    <location>
        <begin position="572"/>
        <end position="649"/>
    </location>
</feature>
<dbReference type="SMART" id="SM00166">
    <property type="entry name" value="UBX"/>
    <property type="match status" value="1"/>
</dbReference>
<keyword evidence="4" id="KW-1185">Reference proteome</keyword>
<feature type="region of interest" description="Disordered" evidence="1">
    <location>
        <begin position="367"/>
        <end position="449"/>
    </location>
</feature>
<dbReference type="CDD" id="cd14345">
    <property type="entry name" value="UBA_UBXD7"/>
    <property type="match status" value="1"/>
</dbReference>
<protein>
    <submittedName>
        <fullName evidence="3">UBX domain-containing protein 7-like</fullName>
    </submittedName>
</protein>
<evidence type="ECO:0000313" key="4">
    <source>
        <dbReference type="Proteomes" id="UP000762676"/>
    </source>
</evidence>
<dbReference type="AlphaFoldDB" id="A0AAV4JI06"/>
<feature type="compositionally biased region" description="Low complexity" evidence="1">
    <location>
        <begin position="367"/>
        <end position="389"/>
    </location>
</feature>
<accession>A0AAV4JI06</accession>
<comment type="caution">
    <text evidence="3">The sequence shown here is derived from an EMBL/GenBank/DDBJ whole genome shotgun (WGS) entry which is preliminary data.</text>
</comment>
<feature type="compositionally biased region" description="Polar residues" evidence="1">
    <location>
        <begin position="390"/>
        <end position="401"/>
    </location>
</feature>
<dbReference type="SUPFAM" id="SSF54236">
    <property type="entry name" value="Ubiquitin-like"/>
    <property type="match status" value="1"/>
</dbReference>